<dbReference type="Pfam" id="PF07681">
    <property type="entry name" value="DoxX"/>
    <property type="match status" value="1"/>
</dbReference>
<feature type="transmembrane region" description="Helical" evidence="7">
    <location>
        <begin position="72"/>
        <end position="89"/>
    </location>
</feature>
<dbReference type="RefSeq" id="WP_133503860.1">
    <property type="nucleotide sequence ID" value="NZ_SNXC01000012.1"/>
</dbReference>
<dbReference type="OrthoDB" id="121744at2"/>
<evidence type="ECO:0000256" key="5">
    <source>
        <dbReference type="ARBA" id="ARBA00022989"/>
    </source>
</evidence>
<evidence type="ECO:0000313" key="8">
    <source>
        <dbReference type="EMBL" id="TDO97271.1"/>
    </source>
</evidence>
<reference evidence="8 9" key="1">
    <citation type="submission" date="2019-03" db="EMBL/GenBank/DDBJ databases">
        <title>Genomic Encyclopedia of Type Strains, Phase III (KMG-III): the genomes of soil and plant-associated and newly described type strains.</title>
        <authorList>
            <person name="Whitman W."/>
        </authorList>
    </citation>
    <scope>NUCLEOTIDE SEQUENCE [LARGE SCALE GENOMIC DNA]</scope>
    <source>
        <strain evidence="8 9">CECT 7378</strain>
    </source>
</reference>
<evidence type="ECO:0000256" key="7">
    <source>
        <dbReference type="SAM" id="Phobius"/>
    </source>
</evidence>
<feature type="transmembrane region" description="Helical" evidence="7">
    <location>
        <begin position="96"/>
        <end position="120"/>
    </location>
</feature>
<comment type="similarity">
    <text evidence="2">Belongs to the DoxX family.</text>
</comment>
<dbReference type="EMBL" id="SNXC01000012">
    <property type="protein sequence ID" value="TDO97271.1"/>
    <property type="molecule type" value="Genomic_DNA"/>
</dbReference>
<gene>
    <name evidence="8" type="ORF">DFP79_2088</name>
</gene>
<dbReference type="PANTHER" id="PTHR33452">
    <property type="entry name" value="OXIDOREDUCTASE CATD-RELATED"/>
    <property type="match status" value="1"/>
</dbReference>
<dbReference type="AlphaFoldDB" id="A0A4R6M7A1"/>
<dbReference type="InterPro" id="IPR051907">
    <property type="entry name" value="DoxX-like_oxidoreductase"/>
</dbReference>
<name>A0A4R6M7A1_9GAMM</name>
<sequence>MLDKLNSQSIALFEKIPESIVLFVARFSLAAVFWKSGQTKVEGFALDFISFNFQFGLPKLAESTVFLFEYEYGLPLIPPMIAAVLATIAEHVLPIFILFGFLTRFAALGLAGMTLVIQTFVYPDAYPTHGTWLTICLFLMLRGAGKFSADYFAFKKQ</sequence>
<keyword evidence="3" id="KW-1003">Cell membrane</keyword>
<evidence type="ECO:0000256" key="4">
    <source>
        <dbReference type="ARBA" id="ARBA00022692"/>
    </source>
</evidence>
<dbReference type="Proteomes" id="UP000294656">
    <property type="component" value="Unassembled WGS sequence"/>
</dbReference>
<comment type="caution">
    <text evidence="8">The sequence shown here is derived from an EMBL/GenBank/DDBJ whole genome shotgun (WGS) entry which is preliminary data.</text>
</comment>
<comment type="subcellular location">
    <subcellularLocation>
        <location evidence="1">Cell membrane</location>
        <topology evidence="1">Multi-pass membrane protein</topology>
    </subcellularLocation>
</comment>
<evidence type="ECO:0000313" key="9">
    <source>
        <dbReference type="Proteomes" id="UP000294656"/>
    </source>
</evidence>
<proteinExistence type="inferred from homology"/>
<evidence type="ECO:0000256" key="2">
    <source>
        <dbReference type="ARBA" id="ARBA00006679"/>
    </source>
</evidence>
<feature type="transmembrane region" description="Helical" evidence="7">
    <location>
        <begin position="132"/>
        <end position="154"/>
    </location>
</feature>
<organism evidence="8 9">
    <name type="scientific">Marinomonas balearica</name>
    <dbReference type="NCBI Taxonomy" id="491947"/>
    <lineage>
        <taxon>Bacteria</taxon>
        <taxon>Pseudomonadati</taxon>
        <taxon>Pseudomonadota</taxon>
        <taxon>Gammaproteobacteria</taxon>
        <taxon>Oceanospirillales</taxon>
        <taxon>Oceanospirillaceae</taxon>
        <taxon>Marinomonas</taxon>
    </lineage>
</organism>
<keyword evidence="4 7" id="KW-0812">Transmembrane</keyword>
<dbReference type="GO" id="GO:0005886">
    <property type="term" value="C:plasma membrane"/>
    <property type="evidence" value="ECO:0007669"/>
    <property type="project" value="UniProtKB-SubCell"/>
</dbReference>
<protein>
    <submittedName>
        <fullName evidence="8">Putative oxidoreductase</fullName>
    </submittedName>
</protein>
<evidence type="ECO:0000256" key="6">
    <source>
        <dbReference type="ARBA" id="ARBA00023136"/>
    </source>
</evidence>
<keyword evidence="5 7" id="KW-1133">Transmembrane helix</keyword>
<evidence type="ECO:0000256" key="3">
    <source>
        <dbReference type="ARBA" id="ARBA00022475"/>
    </source>
</evidence>
<evidence type="ECO:0000256" key="1">
    <source>
        <dbReference type="ARBA" id="ARBA00004651"/>
    </source>
</evidence>
<keyword evidence="9" id="KW-1185">Reference proteome</keyword>
<keyword evidence="6 7" id="KW-0472">Membrane</keyword>
<dbReference type="InterPro" id="IPR032808">
    <property type="entry name" value="DoxX"/>
</dbReference>
<accession>A0A4R6M7A1</accession>
<dbReference type="PANTHER" id="PTHR33452:SF1">
    <property type="entry name" value="INNER MEMBRANE PROTEIN YPHA-RELATED"/>
    <property type="match status" value="1"/>
</dbReference>